<protein>
    <submittedName>
        <fullName evidence="1">Uncharacterized protein</fullName>
    </submittedName>
</protein>
<reference evidence="1 2" key="1">
    <citation type="submission" date="2016-11" db="EMBL/GenBank/DDBJ databases">
        <authorList>
            <person name="Jaros S."/>
            <person name="Januszkiewicz K."/>
            <person name="Wedrychowicz H."/>
        </authorList>
    </citation>
    <scope>NUCLEOTIDE SEQUENCE [LARGE SCALE GENOMIC DNA]</scope>
    <source>
        <strain evidence="1">NVI 5450</strain>
    </source>
</reference>
<accession>A0A1K9ZYC7</accession>
<dbReference type="EMBL" id="FPLD01000066">
    <property type="protein sequence ID" value="SGZ02246.1"/>
    <property type="molecule type" value="Genomic_DNA"/>
</dbReference>
<proteinExistence type="predicted"/>
<dbReference type="AlphaFoldDB" id="A0A1K9ZYC7"/>
<evidence type="ECO:0000313" key="1">
    <source>
        <dbReference type="EMBL" id="SGZ02246.1"/>
    </source>
</evidence>
<organism evidence="1 2">
    <name type="scientific">Moritella viscosa</name>
    <dbReference type="NCBI Taxonomy" id="80854"/>
    <lineage>
        <taxon>Bacteria</taxon>
        <taxon>Pseudomonadati</taxon>
        <taxon>Pseudomonadota</taxon>
        <taxon>Gammaproteobacteria</taxon>
        <taxon>Alteromonadales</taxon>
        <taxon>Moritellaceae</taxon>
        <taxon>Moritella</taxon>
    </lineage>
</organism>
<gene>
    <name evidence="1" type="ORF">NVI5450_2533</name>
</gene>
<name>A0A1K9ZYC7_9GAMM</name>
<evidence type="ECO:0000313" key="2">
    <source>
        <dbReference type="Proteomes" id="UP000183794"/>
    </source>
</evidence>
<sequence length="39" mass="4289">MIKSISVAYDSVNRASRSLSVLSTVAQVRNCITFNKDIT</sequence>
<dbReference type="Proteomes" id="UP000183794">
    <property type="component" value="Unassembled WGS sequence"/>
</dbReference>